<evidence type="ECO:0000313" key="5">
    <source>
        <dbReference type="EMBL" id="SIS41944.1"/>
    </source>
</evidence>
<evidence type="ECO:0000256" key="1">
    <source>
        <dbReference type="PROSITE-ProRule" id="PRU00473"/>
    </source>
</evidence>
<reference evidence="5 6" key="1">
    <citation type="submission" date="2017-01" db="EMBL/GenBank/DDBJ databases">
        <authorList>
            <person name="Mah S.A."/>
            <person name="Swanson W.J."/>
            <person name="Moy G.W."/>
            <person name="Vacquier V.D."/>
        </authorList>
    </citation>
    <scope>NUCLEOTIDE SEQUENCE [LARGE SCALE GENOMIC DNA]</scope>
    <source>
        <strain evidence="5 6">DSM 11589</strain>
    </source>
</reference>
<evidence type="ECO:0000256" key="3">
    <source>
        <dbReference type="SAM" id="Phobius"/>
    </source>
</evidence>
<dbReference type="STRING" id="80876.SAMN05421779_101739"/>
<keyword evidence="1 3" id="KW-0472">Membrane</keyword>
<dbReference type="InterPro" id="IPR006665">
    <property type="entry name" value="OmpA-like"/>
</dbReference>
<dbReference type="PROSITE" id="PS51123">
    <property type="entry name" value="OMPA_2"/>
    <property type="match status" value="1"/>
</dbReference>
<name>A0A1N7IY19_9PROT</name>
<keyword evidence="3" id="KW-0812">Transmembrane</keyword>
<evidence type="ECO:0000256" key="2">
    <source>
        <dbReference type="SAM" id="Coils"/>
    </source>
</evidence>
<dbReference type="NCBIfam" id="NF006544">
    <property type="entry name" value="PRK09039.1-3"/>
    <property type="match status" value="1"/>
</dbReference>
<keyword evidence="3" id="KW-1133">Transmembrane helix</keyword>
<dbReference type="Pfam" id="PF00691">
    <property type="entry name" value="OmpA"/>
    <property type="match status" value="1"/>
</dbReference>
<dbReference type="RefSeq" id="WP_076398790.1">
    <property type="nucleotide sequence ID" value="NZ_FTOA01000001.1"/>
</dbReference>
<evidence type="ECO:0000259" key="4">
    <source>
        <dbReference type="PROSITE" id="PS51123"/>
    </source>
</evidence>
<dbReference type="EMBL" id="FTOA01000001">
    <property type="protein sequence ID" value="SIS41944.1"/>
    <property type="molecule type" value="Genomic_DNA"/>
</dbReference>
<feature type="coiled-coil region" evidence="2">
    <location>
        <begin position="81"/>
        <end position="199"/>
    </location>
</feature>
<dbReference type="Gene3D" id="3.30.1330.60">
    <property type="entry name" value="OmpA-like domain"/>
    <property type="match status" value="1"/>
</dbReference>
<dbReference type="NCBIfam" id="NF006543">
    <property type="entry name" value="PRK09039.1-2"/>
    <property type="match status" value="1"/>
</dbReference>
<keyword evidence="2" id="KW-0175">Coiled coil</keyword>
<feature type="domain" description="OmpA-like" evidence="4">
    <location>
        <begin position="235"/>
        <end position="361"/>
    </location>
</feature>
<gene>
    <name evidence="5" type="ORF">SAMN05421779_101739</name>
</gene>
<dbReference type="GO" id="GO:0016020">
    <property type="term" value="C:membrane"/>
    <property type="evidence" value="ECO:0007669"/>
    <property type="project" value="UniProtKB-UniRule"/>
</dbReference>
<dbReference type="CDD" id="cd07185">
    <property type="entry name" value="OmpA_C-like"/>
    <property type="match status" value="1"/>
</dbReference>
<dbReference type="PANTHER" id="PTHR30329">
    <property type="entry name" value="STATOR ELEMENT OF FLAGELLAR MOTOR COMPLEX"/>
    <property type="match status" value="1"/>
</dbReference>
<dbReference type="InterPro" id="IPR050330">
    <property type="entry name" value="Bact_OuterMem_StrucFunc"/>
</dbReference>
<proteinExistence type="predicted"/>
<dbReference type="Proteomes" id="UP000185678">
    <property type="component" value="Unassembled WGS sequence"/>
</dbReference>
<evidence type="ECO:0000313" key="6">
    <source>
        <dbReference type="Proteomes" id="UP000185678"/>
    </source>
</evidence>
<dbReference type="NCBIfam" id="NF006545">
    <property type="entry name" value="PRK09039.1-4"/>
    <property type="match status" value="1"/>
</dbReference>
<keyword evidence="6" id="KW-1185">Reference proteome</keyword>
<dbReference type="PANTHER" id="PTHR30329:SF21">
    <property type="entry name" value="LIPOPROTEIN YIAD-RELATED"/>
    <property type="match status" value="1"/>
</dbReference>
<sequence>MPMRRRRQHSVDIWPGFVDALGNLLIILIFVLMVFVVAQFFLGQTLSGREEALARVTRQITEMTDLLNMEKSANADLRTSVSRLSSQLASANARIEELSENERRNAEAGQRLNDDIAALRALKDKLEREITEKDRQLADQSGRLNEQTQISEQERAQAALLREQLAALQQEMARLGDALDAAEKTNKEQQVQISDLGRQLNRALATKVAELQKYRSEFFGRLRGLLGDRSDIRIEGDRFVFQSEVLFDTGSAELNPEGQKQIAALASTLTQLAKEIPPDIDWILRVDGHTDRRPINTALFRSNWDLSAARAISVVNFLSAHGIPPQRLAAAGFGEYQPLAAGNDEPSMRKNRRIELKLDQR</sequence>
<feature type="transmembrane region" description="Helical" evidence="3">
    <location>
        <begin position="21"/>
        <end position="42"/>
    </location>
</feature>
<organism evidence="5 6">
    <name type="scientific">Insolitispirillum peregrinum</name>
    <dbReference type="NCBI Taxonomy" id="80876"/>
    <lineage>
        <taxon>Bacteria</taxon>
        <taxon>Pseudomonadati</taxon>
        <taxon>Pseudomonadota</taxon>
        <taxon>Alphaproteobacteria</taxon>
        <taxon>Rhodospirillales</taxon>
        <taxon>Novispirillaceae</taxon>
        <taxon>Insolitispirillum</taxon>
    </lineage>
</organism>
<protein>
    <submittedName>
        <fullName evidence="5">Chemotaxis protein MotB</fullName>
    </submittedName>
</protein>
<dbReference type="AlphaFoldDB" id="A0A1N7IY19"/>
<accession>A0A1N7IY19</accession>
<dbReference type="InterPro" id="IPR036737">
    <property type="entry name" value="OmpA-like_sf"/>
</dbReference>
<dbReference type="OrthoDB" id="9815217at2"/>
<dbReference type="SUPFAM" id="SSF103088">
    <property type="entry name" value="OmpA-like"/>
    <property type="match status" value="1"/>
</dbReference>